<evidence type="ECO:0000256" key="2">
    <source>
        <dbReference type="ARBA" id="ARBA00022670"/>
    </source>
</evidence>
<evidence type="ECO:0000313" key="13">
    <source>
        <dbReference type="Proteomes" id="UP001175271"/>
    </source>
</evidence>
<dbReference type="PRINTS" id="PR00792">
    <property type="entry name" value="PEPSIN"/>
</dbReference>
<reference evidence="12" key="1">
    <citation type="submission" date="2023-06" db="EMBL/GenBank/DDBJ databases">
        <title>Genomic analysis of the entomopathogenic nematode Steinernema hermaphroditum.</title>
        <authorList>
            <person name="Schwarz E.M."/>
            <person name="Heppert J.K."/>
            <person name="Baniya A."/>
            <person name="Schwartz H.T."/>
            <person name="Tan C.-H."/>
            <person name="Antoshechkin I."/>
            <person name="Sternberg P.W."/>
            <person name="Goodrich-Blair H."/>
            <person name="Dillman A.R."/>
        </authorList>
    </citation>
    <scope>NUCLEOTIDE SEQUENCE</scope>
    <source>
        <strain evidence="12">PS9179</strain>
        <tissue evidence="12">Whole animal</tissue>
    </source>
</reference>
<dbReference type="Pfam" id="PF00026">
    <property type="entry name" value="Asp"/>
    <property type="match status" value="1"/>
</dbReference>
<dbReference type="GO" id="GO:0004190">
    <property type="term" value="F:aspartic-type endopeptidase activity"/>
    <property type="evidence" value="ECO:0007669"/>
    <property type="project" value="UniProtKB-KW"/>
</dbReference>
<feature type="active site" evidence="7">
    <location>
        <position position="437"/>
    </location>
</feature>
<keyword evidence="2 9" id="KW-0645">Protease</keyword>
<comment type="caution">
    <text evidence="12">The sequence shown here is derived from an EMBL/GenBank/DDBJ whole genome shotgun (WGS) entry which is preliminary data.</text>
</comment>
<gene>
    <name evidence="12" type="ORF">QR680_013423</name>
</gene>
<accession>A0AA39I5H0</accession>
<dbReference type="InterPro" id="IPR021109">
    <property type="entry name" value="Peptidase_aspartic_dom_sf"/>
</dbReference>
<dbReference type="GO" id="GO:0005764">
    <property type="term" value="C:lysosome"/>
    <property type="evidence" value="ECO:0007669"/>
    <property type="project" value="TreeGrafter"/>
</dbReference>
<feature type="disulfide bond" evidence="8">
    <location>
        <begin position="260"/>
        <end position="267"/>
    </location>
</feature>
<comment type="similarity">
    <text evidence="1 9">Belongs to the peptidase A1 family.</text>
</comment>
<evidence type="ECO:0000256" key="6">
    <source>
        <dbReference type="ARBA" id="ARBA00023180"/>
    </source>
</evidence>
<dbReference type="PROSITE" id="PS00141">
    <property type="entry name" value="ASP_PROTEASE"/>
    <property type="match status" value="1"/>
</dbReference>
<evidence type="ECO:0000256" key="5">
    <source>
        <dbReference type="ARBA" id="ARBA00023157"/>
    </source>
</evidence>
<dbReference type="AlphaFoldDB" id="A0AA39I5H0"/>
<evidence type="ECO:0000256" key="1">
    <source>
        <dbReference type="ARBA" id="ARBA00007447"/>
    </source>
</evidence>
<dbReference type="SUPFAM" id="SSF50630">
    <property type="entry name" value="Acid proteases"/>
    <property type="match status" value="1"/>
</dbReference>
<keyword evidence="6" id="KW-0325">Glycoprotein</keyword>
<dbReference type="InterPro" id="IPR001461">
    <property type="entry name" value="Aspartic_peptidase_A1"/>
</dbReference>
<evidence type="ECO:0000256" key="7">
    <source>
        <dbReference type="PIRSR" id="PIRSR601461-1"/>
    </source>
</evidence>
<evidence type="ECO:0000256" key="3">
    <source>
        <dbReference type="ARBA" id="ARBA00022750"/>
    </source>
</evidence>
<dbReference type="EMBL" id="JAUCMV010000002">
    <property type="protein sequence ID" value="KAK0418192.1"/>
    <property type="molecule type" value="Genomic_DNA"/>
</dbReference>
<organism evidence="12 13">
    <name type="scientific">Steinernema hermaphroditum</name>
    <dbReference type="NCBI Taxonomy" id="289476"/>
    <lineage>
        <taxon>Eukaryota</taxon>
        <taxon>Metazoa</taxon>
        <taxon>Ecdysozoa</taxon>
        <taxon>Nematoda</taxon>
        <taxon>Chromadorea</taxon>
        <taxon>Rhabditida</taxon>
        <taxon>Tylenchina</taxon>
        <taxon>Panagrolaimomorpha</taxon>
        <taxon>Strongyloidoidea</taxon>
        <taxon>Steinernematidae</taxon>
        <taxon>Steinernema</taxon>
    </lineage>
</organism>
<dbReference type="FunFam" id="2.40.70.10:FF:000002">
    <property type="entry name" value="Vacuolar aspartic proteinase"/>
    <property type="match status" value="1"/>
</dbReference>
<dbReference type="InterPro" id="IPR033121">
    <property type="entry name" value="PEPTIDASE_A1"/>
</dbReference>
<keyword evidence="5 8" id="KW-1015">Disulfide bond</keyword>
<name>A0AA39I5H0_9BILA</name>
<evidence type="ECO:0000259" key="11">
    <source>
        <dbReference type="PROSITE" id="PS51767"/>
    </source>
</evidence>
<evidence type="ECO:0000313" key="12">
    <source>
        <dbReference type="EMBL" id="KAK0418192.1"/>
    </source>
</evidence>
<dbReference type="Gene3D" id="2.40.70.10">
    <property type="entry name" value="Acid Proteases"/>
    <property type="match status" value="2"/>
</dbReference>
<evidence type="ECO:0000256" key="8">
    <source>
        <dbReference type="PIRSR" id="PIRSR601461-2"/>
    </source>
</evidence>
<keyword evidence="3 9" id="KW-0064">Aspartyl protease</keyword>
<feature type="active site" evidence="7">
    <location>
        <position position="247"/>
    </location>
</feature>
<evidence type="ECO:0000256" key="4">
    <source>
        <dbReference type="ARBA" id="ARBA00022801"/>
    </source>
</evidence>
<proteinExistence type="inferred from homology"/>
<dbReference type="Proteomes" id="UP001175271">
    <property type="component" value="Unassembled WGS sequence"/>
</dbReference>
<keyword evidence="4 9" id="KW-0378">Hydrolase</keyword>
<feature type="domain" description="Peptidase A1" evidence="11">
    <location>
        <begin position="229"/>
        <end position="548"/>
    </location>
</feature>
<feature type="disulfide bond" evidence="8">
    <location>
        <begin position="471"/>
        <end position="508"/>
    </location>
</feature>
<sequence>MARFHEYRNQNSKGLKGIALQVCAHRTETTDYAPSPPLQHPPDKHNVQPLFRMEAPKIGGGHDSERERLCNRIVCGRPPGRTALPTIIPSRDVSEGSTRVQREKHLNPTDPGQRSKSSLIRVATPDDATGGDKPFEADFGERIKAASGDASGSSVDSAMVSRTLVALLALCTLSDALVRVPLFKHEHSRKSYKVNMIAEYLKQKYVPGHVFGQELDYNEGLSDFSNAQYYGPVEIGNPPQKFNILFDTGSSNLWVPCKGCPITNLACDFHSKFDCSASTTCKKTDEPFKIQYGSGQMDGYVVRDEVCFGNVQKWCTDATQGFACAKDEPGMAFVAAKFDGILGMAWDKIAVDKLPQPMDQIFKDKTKCQDAVFAFWLNRNLDGTKGGEMTLCGTDKAHYQGEIAWEPLTQEDYWRINFGGISIGGQQYASAASSIVDTGTSLIAGPTEVVKKIQEKIGAFQIMQGEYEVDCNNIPNMPNIDFSLGGQTFTLTPNDYVLKMNAEGVSVCLSGFMGMDLPAPAPQWILGDVFIGKFYTVFDHGNQRVGFAKSAAGN</sequence>
<dbReference type="PROSITE" id="PS51767">
    <property type="entry name" value="PEPTIDASE_A1"/>
    <property type="match status" value="1"/>
</dbReference>
<keyword evidence="13" id="KW-1185">Reference proteome</keyword>
<evidence type="ECO:0000256" key="9">
    <source>
        <dbReference type="RuleBase" id="RU000454"/>
    </source>
</evidence>
<dbReference type="PANTHER" id="PTHR47966">
    <property type="entry name" value="BETA-SITE APP-CLEAVING ENZYME, ISOFORM A-RELATED"/>
    <property type="match status" value="1"/>
</dbReference>
<dbReference type="InterPro" id="IPR001969">
    <property type="entry name" value="Aspartic_peptidase_AS"/>
</dbReference>
<dbReference type="FunFam" id="2.40.70.10:FF:000008">
    <property type="entry name" value="Cathepsin D"/>
    <property type="match status" value="1"/>
</dbReference>
<evidence type="ECO:0000256" key="10">
    <source>
        <dbReference type="SAM" id="MobiDB-lite"/>
    </source>
</evidence>
<feature type="region of interest" description="Disordered" evidence="10">
    <location>
        <begin position="81"/>
        <end position="135"/>
    </location>
</feature>
<protein>
    <recommendedName>
        <fullName evidence="11">Peptidase A1 domain-containing protein</fullName>
    </recommendedName>
</protein>
<dbReference type="PANTHER" id="PTHR47966:SF40">
    <property type="entry name" value="ASPARTIC PROTEASE 3"/>
    <property type="match status" value="1"/>
</dbReference>
<dbReference type="GO" id="GO:0006508">
    <property type="term" value="P:proteolysis"/>
    <property type="evidence" value="ECO:0007669"/>
    <property type="project" value="UniProtKB-KW"/>
</dbReference>